<evidence type="ECO:0000259" key="4">
    <source>
        <dbReference type="Pfam" id="PF01420"/>
    </source>
</evidence>
<evidence type="ECO:0000313" key="5">
    <source>
        <dbReference type="EMBL" id="ANJ00003.1"/>
    </source>
</evidence>
<dbReference type="STRING" id="1743168.A8O14_07915"/>
<evidence type="ECO:0000313" key="6">
    <source>
        <dbReference type="Proteomes" id="UP000078463"/>
    </source>
</evidence>
<dbReference type="REBASE" id="307323">
    <property type="entry name" value="S.Psp50CORF7920P"/>
</dbReference>
<dbReference type="OrthoDB" id="9798929at2"/>
<dbReference type="Pfam" id="PF01420">
    <property type="entry name" value="Methylase_S"/>
    <property type="match status" value="1"/>
</dbReference>
<dbReference type="InterPro" id="IPR044946">
    <property type="entry name" value="Restrct_endonuc_typeI_TRD_sf"/>
</dbReference>
<evidence type="ECO:0000256" key="3">
    <source>
        <dbReference type="ARBA" id="ARBA00023125"/>
    </source>
</evidence>
<feature type="domain" description="Type I restriction modification DNA specificity" evidence="4">
    <location>
        <begin position="47"/>
        <end position="197"/>
    </location>
</feature>
<proteinExistence type="inferred from homology"/>
<reference evidence="6" key="1">
    <citation type="submission" date="2016-05" db="EMBL/GenBank/DDBJ databases">
        <title>Polynucleobacter sp. QLW-P1FAT50C-4 genome.</title>
        <authorList>
            <person name="Hahn M.W."/>
        </authorList>
    </citation>
    <scope>NUCLEOTIDE SEQUENCE [LARGE SCALE GENOMIC DNA]</scope>
    <source>
        <strain evidence="6">QLW-P1FAT50C-4</strain>
    </source>
</reference>
<dbReference type="EMBL" id="CP015922">
    <property type="protein sequence ID" value="ANJ00003.1"/>
    <property type="molecule type" value="Genomic_DNA"/>
</dbReference>
<name>A0A191UGB6_9BURK</name>
<dbReference type="GO" id="GO:0003677">
    <property type="term" value="F:DNA binding"/>
    <property type="evidence" value="ECO:0007669"/>
    <property type="project" value="UniProtKB-KW"/>
</dbReference>
<dbReference type="InterPro" id="IPR052021">
    <property type="entry name" value="Type-I_RS_S_subunit"/>
</dbReference>
<dbReference type="PANTHER" id="PTHR30408:SF12">
    <property type="entry name" value="TYPE I RESTRICTION ENZYME MJAVIII SPECIFICITY SUBUNIT"/>
    <property type="match status" value="1"/>
</dbReference>
<organism evidence="5 6">
    <name type="scientific">Polynucleobacter wuianus</name>
    <dbReference type="NCBI Taxonomy" id="1743168"/>
    <lineage>
        <taxon>Bacteria</taxon>
        <taxon>Pseudomonadati</taxon>
        <taxon>Pseudomonadota</taxon>
        <taxon>Betaproteobacteria</taxon>
        <taxon>Burkholderiales</taxon>
        <taxon>Burkholderiaceae</taxon>
        <taxon>Polynucleobacter</taxon>
    </lineage>
</organism>
<protein>
    <recommendedName>
        <fullName evidence="4">Type I restriction modification DNA specificity domain-containing protein</fullName>
    </recommendedName>
</protein>
<keyword evidence="3" id="KW-0238">DNA-binding</keyword>
<accession>A0A191UGB6</accession>
<dbReference type="InterPro" id="IPR000055">
    <property type="entry name" value="Restrct_endonuc_typeI_TRD"/>
</dbReference>
<dbReference type="Proteomes" id="UP000078463">
    <property type="component" value="Chromosome"/>
</dbReference>
<dbReference type="SUPFAM" id="SSF116734">
    <property type="entry name" value="DNA methylase specificity domain"/>
    <property type="match status" value="2"/>
</dbReference>
<dbReference type="KEGG" id="pwu:A8O14_07915"/>
<dbReference type="RefSeq" id="WP_068949010.1">
    <property type="nucleotide sequence ID" value="NZ_CP015922.1"/>
</dbReference>
<evidence type="ECO:0000256" key="2">
    <source>
        <dbReference type="ARBA" id="ARBA00022747"/>
    </source>
</evidence>
<keyword evidence="6" id="KW-1185">Reference proteome</keyword>
<comment type="similarity">
    <text evidence="1">Belongs to the type-I restriction system S methylase family.</text>
</comment>
<evidence type="ECO:0000256" key="1">
    <source>
        <dbReference type="ARBA" id="ARBA00010923"/>
    </source>
</evidence>
<keyword evidence="2" id="KW-0680">Restriction system</keyword>
<dbReference type="Gene3D" id="3.90.220.20">
    <property type="entry name" value="DNA methylase specificity domains"/>
    <property type="match status" value="2"/>
</dbReference>
<sequence length="476" mass="52547">MVNATSGLFRYTSVTLAEVQMAGGRLDASVFNIEARQAREVISGCPWRKVPLAGVGGLTEAYHRPRFKRPYVDKPGIPFYQPSQLNDLSPTPARFLSGFKPNEFDPLRVKKNQILLTCSGTVGEVSMVGNTLDGAVFSHDLIRMNASKEVGAGYIYTFLRSSIGHCLLTTSNYGAVIQHIEPEHLYEIQVPVPSEELVDRISDMILQSFEYRDESNSLISEAQSKLIKAINLPELSNIKLSLYKTEAGVLNWTVSPRNLDERLDGSYFNPLANAIESLLVKSSHSISSLGDKKLVNEIILPGRFKRIYVEDGFGVPFLGGKELGTLDPRTGKNLSLQGHGPRIKDQLTIHQNQVMITCSGTIGKVAIAPRHWEGWTSSQHVIRLQPSSSVIGGYLYAWLSTDYAKELIKRFTYGAVVDEVDATHIGGVLVPLVDEPLMAQIGELVLAANDKRAEAFELEQEALNIFNKEVLGLSFN</sequence>
<dbReference type="GO" id="GO:0009307">
    <property type="term" value="P:DNA restriction-modification system"/>
    <property type="evidence" value="ECO:0007669"/>
    <property type="project" value="UniProtKB-KW"/>
</dbReference>
<gene>
    <name evidence="5" type="ORF">A8O14_07915</name>
</gene>
<dbReference type="AlphaFoldDB" id="A0A191UGB6"/>
<dbReference type="PANTHER" id="PTHR30408">
    <property type="entry name" value="TYPE-1 RESTRICTION ENZYME ECOKI SPECIFICITY PROTEIN"/>
    <property type="match status" value="1"/>
</dbReference>